<dbReference type="STRING" id="1513896.SAMN05660841_03155"/>
<evidence type="ECO:0000313" key="2">
    <source>
        <dbReference type="Proteomes" id="UP000190150"/>
    </source>
</evidence>
<sequence>MEKDNIVLTRKIQLHIDSDDKDKRSEYYKTLFEWQDVVFRGANMVMSHQYIQEQMKDLIYLQDDVKVKLADRNKDEEGILNTSRMNTTYKILSRYFKGKIHSDILSCINMTLIKTFNSERLDYWKGVKSLRNYKKDMPIPFSGSQIKLSKDENNRDFKFMLFKIPFRTYLGKDRSDKRVLLQRALVGQIKICGSSIKIVKGKIFLLLALEMPKKQHELKDHVIAEASLAVEHPITVQIEKDSFQIGNKEEFLYRRIAIQAARHRIQRAAAFSRGGHGRKKKLKSLEHYDQKEKSYVDNKLHLYSRRLIDVCIKAQAGTLLLVNQSLKEEVAKEDEFLLRNWSYYGLIEKIKYKANLAGIQVIIE</sequence>
<reference evidence="2" key="1">
    <citation type="submission" date="2017-02" db="EMBL/GenBank/DDBJ databases">
        <authorList>
            <person name="Varghese N."/>
            <person name="Submissions S."/>
        </authorList>
    </citation>
    <scope>NUCLEOTIDE SEQUENCE [LARGE SCALE GENOMIC DNA]</scope>
    <source>
        <strain evidence="2">DSM 24091</strain>
    </source>
</reference>
<dbReference type="OrthoDB" id="1404787at2"/>
<proteinExistence type="predicted"/>
<organism evidence="1 2">
    <name type="scientific">Sphingobacterium nematocida</name>
    <dbReference type="NCBI Taxonomy" id="1513896"/>
    <lineage>
        <taxon>Bacteria</taxon>
        <taxon>Pseudomonadati</taxon>
        <taxon>Bacteroidota</taxon>
        <taxon>Sphingobacteriia</taxon>
        <taxon>Sphingobacteriales</taxon>
        <taxon>Sphingobacteriaceae</taxon>
        <taxon>Sphingobacterium</taxon>
    </lineage>
</organism>
<dbReference type="AlphaFoldDB" id="A0A1T5FBZ4"/>
<dbReference type="Proteomes" id="UP000190150">
    <property type="component" value="Unassembled WGS sequence"/>
</dbReference>
<evidence type="ECO:0008006" key="3">
    <source>
        <dbReference type="Google" id="ProtNLM"/>
    </source>
</evidence>
<gene>
    <name evidence="1" type="ORF">SAMN05660841_03155</name>
</gene>
<keyword evidence="2" id="KW-1185">Reference proteome</keyword>
<dbReference type="RefSeq" id="WP_079644461.1">
    <property type="nucleotide sequence ID" value="NZ_FUZF01000015.1"/>
</dbReference>
<accession>A0A1T5FBZ4</accession>
<evidence type="ECO:0000313" key="1">
    <source>
        <dbReference type="EMBL" id="SKB93681.1"/>
    </source>
</evidence>
<name>A0A1T5FBZ4_9SPHI</name>
<dbReference type="EMBL" id="FUZF01000015">
    <property type="protein sequence ID" value="SKB93681.1"/>
    <property type="molecule type" value="Genomic_DNA"/>
</dbReference>
<protein>
    <recommendedName>
        <fullName evidence="3">Transposase</fullName>
    </recommendedName>
</protein>